<keyword evidence="4" id="KW-0858">Xylan degradation</keyword>
<evidence type="ECO:0000256" key="5">
    <source>
        <dbReference type="ARBA" id="ARBA00022729"/>
    </source>
</evidence>
<evidence type="ECO:0000256" key="8">
    <source>
        <dbReference type="ARBA" id="ARBA00023326"/>
    </source>
</evidence>
<comment type="similarity">
    <text evidence="2">Belongs to the faeC family.</text>
</comment>
<evidence type="ECO:0000256" key="7">
    <source>
        <dbReference type="ARBA" id="ARBA00023277"/>
    </source>
</evidence>
<dbReference type="Gene3D" id="2.80.10.50">
    <property type="match status" value="1"/>
</dbReference>
<dbReference type="PROSITE" id="PS50231">
    <property type="entry name" value="RICIN_B_LECTIN"/>
    <property type="match status" value="1"/>
</dbReference>
<evidence type="ECO:0000256" key="11">
    <source>
        <dbReference type="SAM" id="SignalP"/>
    </source>
</evidence>
<evidence type="ECO:0000256" key="2">
    <source>
        <dbReference type="ARBA" id="ARBA00010278"/>
    </source>
</evidence>
<evidence type="ECO:0000256" key="4">
    <source>
        <dbReference type="ARBA" id="ARBA00022651"/>
    </source>
</evidence>
<accession>A0ABV9CW44</accession>
<evidence type="ECO:0000259" key="12">
    <source>
        <dbReference type="SMART" id="SM00458"/>
    </source>
</evidence>
<dbReference type="SUPFAM" id="SSF53474">
    <property type="entry name" value="alpha/beta-Hydrolases"/>
    <property type="match status" value="1"/>
</dbReference>
<keyword evidence="8" id="KW-0624">Polysaccharide degradation</keyword>
<evidence type="ECO:0000313" key="13">
    <source>
        <dbReference type="EMBL" id="MFC4536648.1"/>
    </source>
</evidence>
<proteinExistence type="inferred from homology"/>
<sequence>MLKHRSILGAVALAAAVVLVTGQTAMSSGSSSTGSSAGTAAALAGTAGCGKNPTLTSGTRNITTSGKNRTYILRIPANYNNNNPYRLIFGLHWLNGTMNDVDSGGSSGASWSYYGQRQLSNNTAIFVAPQGFNNGWANSGGEDVTFIDDIMRQVESDLCVDTSLRFAMGWSYGGAMSFSLACSRATVFRAVAVFSGAQLSGCSGGTQPIAYMGLHGITDSVLNISQGRALRDKFVQNNGCTAQNPPEPGSGSRSHIVTAYSGCRAGYPVVWAAFDNGHLPDPVDGTYTGNGAQTWTKGEVWKFISQFGSTTTPTPTPTPTVTPTVTPSPEPTPTVTPTAGTEFRLRNEGAGRCVDSPNSATANGTLLQIYDCHTNANQRFAYNAGRLQTLGKCLDSPTNAGSGTRVQLWDCHTNSNQQWTFNSNGTVTNGAANLCLNATGTGNTSSVTVATCNGSANQRWTRA</sequence>
<keyword evidence="6" id="KW-0378">Hydrolase</keyword>
<keyword evidence="14" id="KW-1185">Reference proteome</keyword>
<comment type="function">
    <text evidence="9">Involved in degradation of plant cell walls. Hydrolyzes the feruloyl-arabinose ester bond in arabinoxylans, and the feruloyl-galactose ester bond in pectin. Active against paranitrophenyl-acetate, methyl ferulate and wheat arabinoxylan.</text>
</comment>
<dbReference type="PANTHER" id="PTHR38050">
    <property type="match status" value="1"/>
</dbReference>
<dbReference type="PANTHER" id="PTHR38050:SF1">
    <property type="entry name" value="FERULOYL ESTERASE C"/>
    <property type="match status" value="1"/>
</dbReference>
<dbReference type="Proteomes" id="UP001596004">
    <property type="component" value="Unassembled WGS sequence"/>
</dbReference>
<keyword evidence="3" id="KW-0964">Secreted</keyword>
<dbReference type="RefSeq" id="WP_380851495.1">
    <property type="nucleotide sequence ID" value="NZ_JBHSFP010000052.1"/>
</dbReference>
<dbReference type="Pfam" id="PF00652">
    <property type="entry name" value="Ricin_B_lectin"/>
    <property type="match status" value="1"/>
</dbReference>
<reference evidence="14" key="1">
    <citation type="journal article" date="2019" name="Int. J. Syst. Evol. Microbiol.">
        <title>The Global Catalogue of Microorganisms (GCM) 10K type strain sequencing project: providing services to taxonomists for standard genome sequencing and annotation.</title>
        <authorList>
            <consortium name="The Broad Institute Genomics Platform"/>
            <consortium name="The Broad Institute Genome Sequencing Center for Infectious Disease"/>
            <person name="Wu L."/>
            <person name="Ma J."/>
        </authorList>
    </citation>
    <scope>NUCLEOTIDE SEQUENCE [LARGE SCALE GENOMIC DNA]</scope>
    <source>
        <strain evidence="14">CGMCC 4.7132</strain>
    </source>
</reference>
<dbReference type="InterPro" id="IPR043595">
    <property type="entry name" value="FaeB/C/D"/>
</dbReference>
<keyword evidence="5 11" id="KW-0732">Signal</keyword>
<dbReference type="Gene3D" id="3.40.50.1820">
    <property type="entry name" value="alpha/beta hydrolase"/>
    <property type="match status" value="1"/>
</dbReference>
<feature type="domain" description="Ricin B lectin" evidence="12">
    <location>
        <begin position="340"/>
        <end position="463"/>
    </location>
</feature>
<evidence type="ECO:0000313" key="14">
    <source>
        <dbReference type="Proteomes" id="UP001596004"/>
    </source>
</evidence>
<evidence type="ECO:0000256" key="6">
    <source>
        <dbReference type="ARBA" id="ARBA00022801"/>
    </source>
</evidence>
<evidence type="ECO:0000256" key="10">
    <source>
        <dbReference type="SAM" id="MobiDB-lite"/>
    </source>
</evidence>
<evidence type="ECO:0000256" key="3">
    <source>
        <dbReference type="ARBA" id="ARBA00022525"/>
    </source>
</evidence>
<evidence type="ECO:0000256" key="1">
    <source>
        <dbReference type="ARBA" id="ARBA00004613"/>
    </source>
</evidence>
<gene>
    <name evidence="13" type="ORF">ACFO60_38265</name>
</gene>
<protein>
    <submittedName>
        <fullName evidence="13">Ricin-type beta-trefoil lectin domain protein</fullName>
    </submittedName>
</protein>
<dbReference type="SMART" id="SM00458">
    <property type="entry name" value="RICIN"/>
    <property type="match status" value="1"/>
</dbReference>
<comment type="caution">
    <text evidence="13">The sequence shown here is derived from an EMBL/GenBank/DDBJ whole genome shotgun (WGS) entry which is preliminary data.</text>
</comment>
<dbReference type="InterPro" id="IPR035992">
    <property type="entry name" value="Ricin_B-like_lectins"/>
</dbReference>
<organism evidence="13 14">
    <name type="scientific">Sphaerisporangium dianthi</name>
    <dbReference type="NCBI Taxonomy" id="1436120"/>
    <lineage>
        <taxon>Bacteria</taxon>
        <taxon>Bacillati</taxon>
        <taxon>Actinomycetota</taxon>
        <taxon>Actinomycetes</taxon>
        <taxon>Streptosporangiales</taxon>
        <taxon>Streptosporangiaceae</taxon>
        <taxon>Sphaerisporangium</taxon>
    </lineage>
</organism>
<evidence type="ECO:0000256" key="9">
    <source>
        <dbReference type="ARBA" id="ARBA00025250"/>
    </source>
</evidence>
<feature type="compositionally biased region" description="Pro residues" evidence="10">
    <location>
        <begin position="314"/>
        <end position="334"/>
    </location>
</feature>
<dbReference type="SUPFAM" id="SSF50370">
    <property type="entry name" value="Ricin B-like lectins"/>
    <property type="match status" value="1"/>
</dbReference>
<name>A0ABV9CW44_9ACTN</name>
<feature type="chain" id="PRO_5045573910" evidence="11">
    <location>
        <begin position="28"/>
        <end position="463"/>
    </location>
</feature>
<keyword evidence="7" id="KW-0119">Carbohydrate metabolism</keyword>
<feature type="signal peptide" evidence="11">
    <location>
        <begin position="1"/>
        <end position="27"/>
    </location>
</feature>
<dbReference type="InterPro" id="IPR029058">
    <property type="entry name" value="AB_hydrolase_fold"/>
</dbReference>
<comment type="subcellular location">
    <subcellularLocation>
        <location evidence="1">Secreted</location>
    </subcellularLocation>
</comment>
<feature type="region of interest" description="Disordered" evidence="10">
    <location>
        <begin position="308"/>
        <end position="338"/>
    </location>
</feature>
<dbReference type="EMBL" id="JBHSFP010000052">
    <property type="protein sequence ID" value="MFC4536648.1"/>
    <property type="molecule type" value="Genomic_DNA"/>
</dbReference>
<dbReference type="InterPro" id="IPR000772">
    <property type="entry name" value="Ricin_B_lectin"/>
</dbReference>